<protein>
    <submittedName>
        <fullName evidence="1">Uncharacterized protein</fullName>
    </submittedName>
</protein>
<sequence length="822" mass="89760">MSYGSTLTALQTGTANTTPGSQVYAQVAPTPNAYLRLDTGEVIGVPAGDTTALNNEFDKWNRLMHEQMLANEVLAVCDERLSVIARELAARPRSVNRATIEQAEQAQALAIQWREEATQSLRKELAPLDRLGGNGKKLIELIPLLDGNNASPARFERGADDGQWKRDGTDLKTAWSFKTGAGLRDHFMQEARYKGLGPLRVLSSDKLKARWPRFKDKQSMKWADVYKTDANGQRKIDRTKMRQYLGEQVMKLKVDSKNFGTLEISNTGTLGPEALANWNASATFSKEGKLVFGDTPIGDIDLGAEAAAMRYFSGASLSGEIAPLQGNVSVKAEGSAEIAFAEGKAGASLYLPSREGVMLYLLDIEQIAAISKGQAMPRKPYDMGAVRVVAAAELKGVIGVCLAGELSLEVAMKDVDVADLDGRRKRGRAARLSGKGRRTRRARNIDVNGQGDAWKNVASAAAEVEFFAGAKGGLELKGALQWRNPHNEQKEFEVMASIAPEIQGQAGIGASARWMVDYVDGVFRITAHAGICFGVGAEGTVSFAVGVKQLASFMYWIYYNLLHVGFRNLVIISEQGFRALKHLTYLMVCQGKKVEEYFLVGGNALAKVFRDIELSYQRAENSYALGKQILGKPAATRFSPPEAKGMLIYQLTRHRWQSIATEPGLGSSYLRTQKQAVLSILRQTQLKSDIENVIQHISADGSKGSFERNFSELKAFFAVEGPSGLDLPGMTTHETDLYEYLDETGFNALQLSNARHSLGSGADRIAMAGNFGAWYDKVHASLKDEPTRGYVAVGNDTVAYALQRNMRDDHPLYASAAGGFYS</sequence>
<dbReference type="Proteomes" id="UP000652074">
    <property type="component" value="Unassembled WGS sequence"/>
</dbReference>
<reference evidence="1 2" key="1">
    <citation type="submission" date="2019-12" db="EMBL/GenBank/DDBJ databases">
        <title>Comparative genomics gives insights into the taxonomy of the Azoarcus-Aromatoleum group and reveals separate origins of nif in the plant-associated Azoarcus and non-plant-associated Aromatoleum sub-groups.</title>
        <authorList>
            <person name="Lafos M."/>
            <person name="Maluk M."/>
            <person name="Batista M."/>
            <person name="Junghare M."/>
            <person name="Carmona M."/>
            <person name="Faoro H."/>
            <person name="Cruz L.M."/>
            <person name="Battistoni F."/>
            <person name="De Souza E."/>
            <person name="Pedrosa F."/>
            <person name="Chen W.-M."/>
            <person name="Poole P.S."/>
            <person name="Dixon R.A."/>
            <person name="James E.K."/>
        </authorList>
    </citation>
    <scope>NUCLEOTIDE SEQUENCE [LARGE SCALE GENOMIC DNA]</scope>
    <source>
        <strain evidence="1 2">ToN1</strain>
    </source>
</reference>
<keyword evidence="2" id="KW-1185">Reference proteome</keyword>
<name>A0ABX1MUE1_9RHOO</name>
<comment type="caution">
    <text evidence="1">The sequence shown here is derived from an EMBL/GenBank/DDBJ whole genome shotgun (WGS) entry which is preliminary data.</text>
</comment>
<proteinExistence type="predicted"/>
<evidence type="ECO:0000313" key="2">
    <source>
        <dbReference type="Proteomes" id="UP000652074"/>
    </source>
</evidence>
<dbReference type="RefSeq" id="WP_169208904.1">
    <property type="nucleotide sequence ID" value="NZ_CP059560.1"/>
</dbReference>
<gene>
    <name evidence="1" type="ORF">GPA26_24365</name>
</gene>
<dbReference type="EMBL" id="WTVR01000102">
    <property type="protein sequence ID" value="NMF91598.1"/>
    <property type="molecule type" value="Genomic_DNA"/>
</dbReference>
<organism evidence="1 2">
    <name type="scientific">Aromatoleum petrolei</name>
    <dbReference type="NCBI Taxonomy" id="76116"/>
    <lineage>
        <taxon>Bacteria</taxon>
        <taxon>Pseudomonadati</taxon>
        <taxon>Pseudomonadota</taxon>
        <taxon>Betaproteobacteria</taxon>
        <taxon>Rhodocyclales</taxon>
        <taxon>Rhodocyclaceae</taxon>
        <taxon>Aromatoleum</taxon>
    </lineage>
</organism>
<evidence type="ECO:0000313" key="1">
    <source>
        <dbReference type="EMBL" id="NMF91598.1"/>
    </source>
</evidence>
<accession>A0ABX1MUE1</accession>